<reference evidence="1 2" key="1">
    <citation type="journal article" date="2020" name="IScience">
        <title>Genome Sequencing of the Endangered Kingdonia uniflora (Circaeasteraceae, Ranunculales) Reveals Potential Mechanisms of Evolutionary Specialization.</title>
        <authorList>
            <person name="Sun Y."/>
            <person name="Deng T."/>
            <person name="Zhang A."/>
            <person name="Moore M.J."/>
            <person name="Landis J.B."/>
            <person name="Lin N."/>
            <person name="Zhang H."/>
            <person name="Zhang X."/>
            <person name="Huang J."/>
            <person name="Zhang X."/>
            <person name="Sun H."/>
            <person name="Wang H."/>
        </authorList>
    </citation>
    <scope>NUCLEOTIDE SEQUENCE [LARGE SCALE GENOMIC DNA]</scope>
    <source>
        <strain evidence="1">TB1705</strain>
        <tissue evidence="1">Leaf</tissue>
    </source>
</reference>
<comment type="caution">
    <text evidence="1">The sequence shown here is derived from an EMBL/GenBank/DDBJ whole genome shotgun (WGS) entry which is preliminary data.</text>
</comment>
<gene>
    <name evidence="1" type="ORF">GIB67_033640</name>
</gene>
<accession>A0A7J7LAE1</accession>
<organism evidence="1 2">
    <name type="scientific">Kingdonia uniflora</name>
    <dbReference type="NCBI Taxonomy" id="39325"/>
    <lineage>
        <taxon>Eukaryota</taxon>
        <taxon>Viridiplantae</taxon>
        <taxon>Streptophyta</taxon>
        <taxon>Embryophyta</taxon>
        <taxon>Tracheophyta</taxon>
        <taxon>Spermatophyta</taxon>
        <taxon>Magnoliopsida</taxon>
        <taxon>Ranunculales</taxon>
        <taxon>Circaeasteraceae</taxon>
        <taxon>Kingdonia</taxon>
    </lineage>
</organism>
<protein>
    <submittedName>
        <fullName evidence="1">Uncharacterized protein</fullName>
    </submittedName>
</protein>
<keyword evidence="2" id="KW-1185">Reference proteome</keyword>
<proteinExistence type="predicted"/>
<dbReference type="EMBL" id="JACGCM010002460">
    <property type="protein sequence ID" value="KAF6139636.1"/>
    <property type="molecule type" value="Genomic_DNA"/>
</dbReference>
<evidence type="ECO:0000313" key="2">
    <source>
        <dbReference type="Proteomes" id="UP000541444"/>
    </source>
</evidence>
<evidence type="ECO:0000313" key="1">
    <source>
        <dbReference type="EMBL" id="KAF6139636.1"/>
    </source>
</evidence>
<sequence>MRRSSLPFNFSILRPISWCKVAWLKQEQGDKKHDHTFFLPVRQFLISGSLYAIRPTRPPFHKIRLSASLTMHFQEPS</sequence>
<name>A0A7J7LAE1_9MAGN</name>
<dbReference type="Proteomes" id="UP000541444">
    <property type="component" value="Unassembled WGS sequence"/>
</dbReference>
<dbReference type="AlphaFoldDB" id="A0A7J7LAE1"/>